<accession>A0AAV2Z1N4</accession>
<protein>
    <recommendedName>
        <fullName evidence="3">MULE transposase domain-containing protein</fullName>
    </recommendedName>
</protein>
<reference evidence="1" key="1">
    <citation type="submission" date="2022-11" db="EMBL/GenBank/DDBJ databases">
        <authorList>
            <person name="Morgan W.R."/>
            <person name="Tartar A."/>
        </authorList>
    </citation>
    <scope>NUCLEOTIDE SEQUENCE</scope>
    <source>
        <strain evidence="1">ARSEF 373</strain>
    </source>
</reference>
<dbReference type="AlphaFoldDB" id="A0AAV2Z1N4"/>
<name>A0AAV2Z1N4_9STRA</name>
<organism evidence="1 2">
    <name type="scientific">Lagenidium giganteum</name>
    <dbReference type="NCBI Taxonomy" id="4803"/>
    <lineage>
        <taxon>Eukaryota</taxon>
        <taxon>Sar</taxon>
        <taxon>Stramenopiles</taxon>
        <taxon>Oomycota</taxon>
        <taxon>Peronosporomycetes</taxon>
        <taxon>Pythiales</taxon>
        <taxon>Pythiaceae</taxon>
    </lineage>
</organism>
<evidence type="ECO:0000313" key="1">
    <source>
        <dbReference type="EMBL" id="DBA01273.1"/>
    </source>
</evidence>
<keyword evidence="2" id="KW-1185">Reference proteome</keyword>
<comment type="caution">
    <text evidence="1">The sequence shown here is derived from an EMBL/GenBank/DDBJ whole genome shotgun (WGS) entry which is preliminary data.</text>
</comment>
<evidence type="ECO:0008006" key="3">
    <source>
        <dbReference type="Google" id="ProtNLM"/>
    </source>
</evidence>
<gene>
    <name evidence="1" type="ORF">N0F65_010865</name>
</gene>
<proteinExistence type="predicted"/>
<sequence length="415" mass="46910">MREESEELKKVAQLEERLAALQEIAAAKEFYRQAYHMDSANDEAQPRASVQIGDDQCIAANNQHFVYANLLSLASSSNHSHHTMALHTPIRLGTDPLECRSLTRYGPYITTRRTTCALHQAITTYRSSTPFGIVFLSRKLLWNAVKCIREQGKDGIVASADGTYKLHFGGWYLSKKYQYRFLPWEYAFVRSESMQANRQLFSSLRAAIKSFFHEKLKVRVGILNNSSAIHGAFLAKWPKVELLTCWVHMLRTANKNCGQKEFSRIWSFLTYGHSISRKQSSNLMPSGRLFASIGLIKACTILHRRLWAKTSIQSGKLVLRGIGGAAMPNKNCIEAYHRGYKTATVATLQSLTAHVLNVKFPAILRYAGQLEVMNYGSFTPGPITTDMLLDGRLLEPQIQRPNLVCQSRCENRWSG</sequence>
<dbReference type="EMBL" id="DAKRPA010000051">
    <property type="protein sequence ID" value="DBA01273.1"/>
    <property type="molecule type" value="Genomic_DNA"/>
</dbReference>
<reference evidence="1" key="2">
    <citation type="journal article" date="2023" name="Microbiol Resour">
        <title>Decontamination and Annotation of the Draft Genome Sequence of the Oomycete Lagenidium giganteum ARSEF 373.</title>
        <authorList>
            <person name="Morgan W.R."/>
            <person name="Tartar A."/>
        </authorList>
    </citation>
    <scope>NUCLEOTIDE SEQUENCE</scope>
    <source>
        <strain evidence="1">ARSEF 373</strain>
    </source>
</reference>
<evidence type="ECO:0000313" key="2">
    <source>
        <dbReference type="Proteomes" id="UP001146120"/>
    </source>
</evidence>
<dbReference type="Proteomes" id="UP001146120">
    <property type="component" value="Unassembled WGS sequence"/>
</dbReference>